<evidence type="ECO:0000313" key="11">
    <source>
        <dbReference type="EMBL" id="KAJ5172270.1"/>
    </source>
</evidence>
<evidence type="ECO:0000256" key="8">
    <source>
        <dbReference type="SAM" id="MobiDB-lite"/>
    </source>
</evidence>
<dbReference type="Proteomes" id="UP001146351">
    <property type="component" value="Unassembled WGS sequence"/>
</dbReference>
<dbReference type="Pfam" id="PF03177">
    <property type="entry name" value="Nucleoporin_C"/>
    <property type="match status" value="1"/>
</dbReference>
<evidence type="ECO:0000256" key="1">
    <source>
        <dbReference type="ARBA" id="ARBA00004259"/>
    </source>
</evidence>
<dbReference type="GO" id="GO:0000972">
    <property type="term" value="P:transcription-dependent tethering of RNA polymerase II gene DNA at nuclear periphery"/>
    <property type="evidence" value="ECO:0007669"/>
    <property type="project" value="TreeGrafter"/>
</dbReference>
<dbReference type="PANTHER" id="PTHR13405:SF11">
    <property type="entry name" value="NUCLEAR PORE COMPLEX PROTEIN NUP133"/>
    <property type="match status" value="1"/>
</dbReference>
<comment type="similarity">
    <text evidence="2">Belongs to the nucleoporin Nup133 family.</text>
</comment>
<feature type="compositionally biased region" description="Polar residues" evidence="8">
    <location>
        <begin position="52"/>
        <end position="63"/>
    </location>
</feature>
<dbReference type="Gene3D" id="1.20.58.1380">
    <property type="match status" value="1"/>
</dbReference>
<proteinExistence type="inferred from homology"/>
<dbReference type="GO" id="GO:0031080">
    <property type="term" value="C:nuclear pore outer ring"/>
    <property type="evidence" value="ECO:0007669"/>
    <property type="project" value="TreeGrafter"/>
</dbReference>
<evidence type="ECO:0000256" key="7">
    <source>
        <dbReference type="ARBA" id="ARBA00023242"/>
    </source>
</evidence>
<dbReference type="InterPro" id="IPR007187">
    <property type="entry name" value="Nucleoporin_Nup133/Nup155_C"/>
</dbReference>
<feature type="region of interest" description="Disordered" evidence="8">
    <location>
        <begin position="1300"/>
        <end position="1319"/>
    </location>
</feature>
<dbReference type="InterPro" id="IPR014908">
    <property type="entry name" value="Nucleoporin_Nup133/Nup155_N"/>
</dbReference>
<reference evidence="11" key="2">
    <citation type="journal article" date="2023" name="IMA Fungus">
        <title>Comparative genomic study of the Penicillium genus elucidates a diverse pangenome and 15 lateral gene transfer events.</title>
        <authorList>
            <person name="Petersen C."/>
            <person name="Sorensen T."/>
            <person name="Nielsen M.R."/>
            <person name="Sondergaard T.E."/>
            <person name="Sorensen J.L."/>
            <person name="Fitzpatrick D.A."/>
            <person name="Frisvad J.C."/>
            <person name="Nielsen K.L."/>
        </authorList>
    </citation>
    <scope>NUCLEOTIDE SEQUENCE</scope>
    <source>
        <strain evidence="11">IBT 21917</strain>
    </source>
</reference>
<sequence>MFHPKASSRNSRRRPRTSSDDSVKPPKAKRQRSVLRQAGDASSAIPLRDATLETSDPVTSALSIDQDPATNHPGGDSHLPIRNTKPSEESTVDLDGTIVLSSTDYYTVDQLPALPDQIRGAQSAPLKCFFTPGHHQALALTSSHAITWPYSVPSSTPSPSETFTVPIPESCRDLNGALPLGVLLSTATGECPGLLVIIPSTGKIIYWETVSSAASLGLSRQKQSGIQGSVSGLLTGEYATEIMNCEPSGVIITFSSGRVAHITLRDSQGKPSVVVNFLRSTVGTSGGGILGGLKSVLGGGSWRREVAAVQAGACRQRGQRDVIIATSTGLVEIWDTHWNHGNALKRKFEVKDDILAAIPRGSDNLTTEPDFKIMDFAFAGQCPLDESGSLDSTESWRLFLLVRSPQWPDSKTMFIVQLLLSGNESRILSTHPVDLHTVPDLREDSKPRILLTKSESTAFVLIEQSFVLLSLSGVPEETPTSQLLADTCKTPTTFQDIIHLRSGKEYEILGHGPEDWPQEDNGSCVVMIRNFGVIRINVAPRHTIDDTEDNQITAKHKLEQAIFFGTMARNPLNLAGGNGFDFPASEIEQASLEICEELLRSESRFVTSTAISIDQNLRLRAKALSDLAALLLRKGNPLSRAARWELLWGAEKLAAQRAMWRSEETLKEKSSGLLGQVIDSMNDKFKTRPESSRDETDPVRHWFLRDSHQMEHVIPWIKNAIKSHWSKSPKQARKLSEQLLEASELFLSITETAYRYRDEHASLYGLADDFVEDGVLADGYKGLPEFWTSRAVGYSETSHLLDWELDICLKWGQQDVSSADAPDGQVLKKIAENSARHLGVLGQMHRERARWLTAQGDPKLMDECVSIEQAHVKERKWQLFKLAGISHHLQDALSLAERFRDMEALVELVIELQDRVKNQRTQDTSADVPAFAQSEADVGQQISQYFDRFGEPWADAYFSRQVSLGNPGALLSMRKYQSAVTRFLRKTPAYSKLSWINDINGEDDFETAATCLKNLALENEKQLWCHRVEISLAKLGKLAACERSCSTGQASDQEEIKRIDDHSEIDEIQNTLHAYIKPLLEGAIDHRAEAELALDHFGKHIAEDRPSLHELLGESLSMLVHKTVIGAGGLIDLLTLMGPVLPSEEGDSELCGREFFQALRVLGHSRYSQQDPSYVLALRKLIWRRCMIKDDWEARGKAAESSSGNSDSVADDTALYQTLWSCSADAIDTDAQPLYQHLSPSAALMADSESDILVSRFRPEHRMRVVVDLKREDDLLRRYIEAGKLDFWFQNLVSSIASQRSSTGVHSPSDGSKARLTWV</sequence>
<evidence type="ECO:0000256" key="3">
    <source>
        <dbReference type="ARBA" id="ARBA00022448"/>
    </source>
</evidence>
<feature type="region of interest" description="Disordered" evidence="8">
    <location>
        <begin position="1"/>
        <end position="90"/>
    </location>
</feature>
<dbReference type="Pfam" id="PF08801">
    <property type="entry name" value="Nucleoporin_N"/>
    <property type="match status" value="1"/>
</dbReference>
<evidence type="ECO:0008006" key="13">
    <source>
        <dbReference type="Google" id="ProtNLM"/>
    </source>
</evidence>
<name>A0A9W9LRD6_9EURO</name>
<comment type="subcellular location">
    <subcellularLocation>
        <location evidence="1">Nucleus envelope</location>
    </subcellularLocation>
</comment>
<feature type="domain" description="Nucleoporin Nup133/Nup155-like N-terminal" evidence="10">
    <location>
        <begin position="102"/>
        <end position="535"/>
    </location>
</feature>
<dbReference type="Gene3D" id="2.130.10.10">
    <property type="entry name" value="YVTN repeat-like/Quinoprotein amine dehydrogenase"/>
    <property type="match status" value="1"/>
</dbReference>
<dbReference type="InterPro" id="IPR015943">
    <property type="entry name" value="WD40/YVTN_repeat-like_dom_sf"/>
</dbReference>
<dbReference type="GO" id="GO:0006606">
    <property type="term" value="P:protein import into nucleus"/>
    <property type="evidence" value="ECO:0007669"/>
    <property type="project" value="TreeGrafter"/>
</dbReference>
<gene>
    <name evidence="11" type="ORF">N7492_004863</name>
</gene>
<evidence type="ECO:0000256" key="4">
    <source>
        <dbReference type="ARBA" id="ARBA00022816"/>
    </source>
</evidence>
<dbReference type="OrthoDB" id="103454at2759"/>
<dbReference type="SUPFAM" id="SSF117289">
    <property type="entry name" value="Nucleoporin domain"/>
    <property type="match status" value="1"/>
</dbReference>
<reference evidence="11" key="1">
    <citation type="submission" date="2022-11" db="EMBL/GenBank/DDBJ databases">
        <authorList>
            <person name="Petersen C."/>
        </authorList>
    </citation>
    <scope>NUCLEOTIDE SEQUENCE</scope>
    <source>
        <strain evidence="11">IBT 21917</strain>
    </source>
</reference>
<keyword evidence="3" id="KW-0813">Transport</keyword>
<comment type="caution">
    <text evidence="11">The sequence shown here is derived from an EMBL/GenBank/DDBJ whole genome shotgun (WGS) entry which is preliminary data.</text>
</comment>
<evidence type="ECO:0000256" key="5">
    <source>
        <dbReference type="ARBA" id="ARBA00022927"/>
    </source>
</evidence>
<dbReference type="EMBL" id="JAPQKO010000003">
    <property type="protein sequence ID" value="KAJ5172270.1"/>
    <property type="molecule type" value="Genomic_DNA"/>
</dbReference>
<evidence type="ECO:0000313" key="12">
    <source>
        <dbReference type="Proteomes" id="UP001146351"/>
    </source>
</evidence>
<keyword evidence="7" id="KW-0539">Nucleus</keyword>
<keyword evidence="4" id="KW-0509">mRNA transport</keyword>
<dbReference type="GO" id="GO:0016973">
    <property type="term" value="P:poly(A)+ mRNA export from nucleus"/>
    <property type="evidence" value="ECO:0007669"/>
    <property type="project" value="TreeGrafter"/>
</dbReference>
<dbReference type="PANTHER" id="PTHR13405">
    <property type="entry name" value="NUCLEAR PORE COMPLEX PROTEIN NUP133"/>
    <property type="match status" value="1"/>
</dbReference>
<dbReference type="GO" id="GO:0017056">
    <property type="term" value="F:structural constituent of nuclear pore"/>
    <property type="evidence" value="ECO:0007669"/>
    <property type="project" value="InterPro"/>
</dbReference>
<dbReference type="InterPro" id="IPR037624">
    <property type="entry name" value="Nup133-like"/>
</dbReference>
<feature type="compositionally biased region" description="Polar residues" evidence="8">
    <location>
        <begin position="1300"/>
        <end position="1310"/>
    </location>
</feature>
<keyword evidence="5" id="KW-0653">Protein transport</keyword>
<evidence type="ECO:0000259" key="9">
    <source>
        <dbReference type="Pfam" id="PF03177"/>
    </source>
</evidence>
<accession>A0A9W9LRD6</accession>
<evidence type="ECO:0000256" key="2">
    <source>
        <dbReference type="ARBA" id="ARBA00005569"/>
    </source>
</evidence>
<keyword evidence="6" id="KW-0811">Translocation</keyword>
<keyword evidence="12" id="KW-1185">Reference proteome</keyword>
<protein>
    <recommendedName>
        <fullName evidence="13">Nuclear pore complex subunit Nup133</fullName>
    </recommendedName>
</protein>
<organism evidence="11 12">
    <name type="scientific">Penicillium capsulatum</name>
    <dbReference type="NCBI Taxonomy" id="69766"/>
    <lineage>
        <taxon>Eukaryota</taxon>
        <taxon>Fungi</taxon>
        <taxon>Dikarya</taxon>
        <taxon>Ascomycota</taxon>
        <taxon>Pezizomycotina</taxon>
        <taxon>Eurotiomycetes</taxon>
        <taxon>Eurotiomycetidae</taxon>
        <taxon>Eurotiales</taxon>
        <taxon>Aspergillaceae</taxon>
        <taxon>Penicillium</taxon>
    </lineage>
</organism>
<feature type="domain" description="Nucleoporin Nup133/Nup155-like C-terminal" evidence="9">
    <location>
        <begin position="646"/>
        <end position="1291"/>
    </location>
</feature>
<evidence type="ECO:0000259" key="10">
    <source>
        <dbReference type="Pfam" id="PF08801"/>
    </source>
</evidence>
<evidence type="ECO:0000256" key="6">
    <source>
        <dbReference type="ARBA" id="ARBA00023010"/>
    </source>
</evidence>